<dbReference type="EMBL" id="JBEPNW010000002">
    <property type="protein sequence ID" value="MET3865130.1"/>
    <property type="molecule type" value="Genomic_DNA"/>
</dbReference>
<name>A0ABV2NF99_9HYPH</name>
<reference evidence="1 2" key="1">
    <citation type="submission" date="2024-06" db="EMBL/GenBank/DDBJ databases">
        <title>Genomics of switchgrass bacterial isolates.</title>
        <authorList>
            <person name="Shade A."/>
        </authorList>
    </citation>
    <scope>NUCLEOTIDE SEQUENCE [LARGE SCALE GENOMIC DNA]</scope>
    <source>
        <strain evidence="1 2">PvP084</strain>
    </source>
</reference>
<keyword evidence="2" id="KW-1185">Reference proteome</keyword>
<sequence length="31" mass="3140">MARLSKDWDALAADARGLAALAAIQVDATGP</sequence>
<comment type="caution">
    <text evidence="1">The sequence shown here is derived from an EMBL/GenBank/DDBJ whole genome shotgun (WGS) entry which is preliminary data.</text>
</comment>
<evidence type="ECO:0000313" key="2">
    <source>
        <dbReference type="Proteomes" id="UP001549119"/>
    </source>
</evidence>
<proteinExistence type="predicted"/>
<organism evidence="1 2">
    <name type="scientific">Methylobacterium radiotolerans</name>
    <dbReference type="NCBI Taxonomy" id="31998"/>
    <lineage>
        <taxon>Bacteria</taxon>
        <taxon>Pseudomonadati</taxon>
        <taxon>Pseudomonadota</taxon>
        <taxon>Alphaproteobacteria</taxon>
        <taxon>Hyphomicrobiales</taxon>
        <taxon>Methylobacteriaceae</taxon>
        <taxon>Methylobacterium</taxon>
    </lineage>
</organism>
<gene>
    <name evidence="1" type="ORF">ABIC20_002439</name>
</gene>
<accession>A0ABV2NF99</accession>
<protein>
    <submittedName>
        <fullName evidence="1">Uncharacterized protein</fullName>
    </submittedName>
</protein>
<evidence type="ECO:0000313" key="1">
    <source>
        <dbReference type="EMBL" id="MET3865130.1"/>
    </source>
</evidence>
<dbReference type="Proteomes" id="UP001549119">
    <property type="component" value="Unassembled WGS sequence"/>
</dbReference>